<evidence type="ECO:0000313" key="2">
    <source>
        <dbReference type="Proteomes" id="UP000486351"/>
    </source>
</evidence>
<dbReference type="Proteomes" id="UP000486351">
    <property type="component" value="Unassembled WGS sequence"/>
</dbReference>
<dbReference type="AlphaFoldDB" id="A0A6G0SC66"/>
<comment type="caution">
    <text evidence="1">The sequence shown here is derived from an EMBL/GenBank/DDBJ whole genome shotgun (WGS) entry which is preliminary data.</text>
</comment>
<dbReference type="EMBL" id="QXFY01000164">
    <property type="protein sequence ID" value="KAE9354057.1"/>
    <property type="molecule type" value="Genomic_DNA"/>
</dbReference>
<dbReference type="InterPro" id="IPR036770">
    <property type="entry name" value="Ankyrin_rpt-contain_sf"/>
</dbReference>
<proteinExistence type="predicted"/>
<name>A0A6G0SC66_9STRA</name>
<dbReference type="PANTHER" id="PTHR46586:SF3">
    <property type="entry name" value="ANKYRIN REPEAT-CONTAINING PROTEIN"/>
    <property type="match status" value="1"/>
</dbReference>
<protein>
    <submittedName>
        <fullName evidence="1">Uncharacterized protein</fullName>
    </submittedName>
</protein>
<dbReference type="SUPFAM" id="SSF140860">
    <property type="entry name" value="Pseudo ankyrin repeat-like"/>
    <property type="match status" value="1"/>
</dbReference>
<organism evidence="1 2">
    <name type="scientific">Phytophthora fragariae</name>
    <dbReference type="NCBI Taxonomy" id="53985"/>
    <lineage>
        <taxon>Eukaryota</taxon>
        <taxon>Sar</taxon>
        <taxon>Stramenopiles</taxon>
        <taxon>Oomycota</taxon>
        <taxon>Peronosporomycetes</taxon>
        <taxon>Peronosporales</taxon>
        <taxon>Peronosporaceae</taxon>
        <taxon>Phytophthora</taxon>
    </lineage>
</organism>
<accession>A0A6G0SC66</accession>
<dbReference type="SUPFAM" id="SSF48403">
    <property type="entry name" value="Ankyrin repeat"/>
    <property type="match status" value="1"/>
</dbReference>
<reference evidence="1 2" key="1">
    <citation type="submission" date="2018-09" db="EMBL/GenBank/DDBJ databases">
        <title>Genomic investigation of the strawberry pathogen Phytophthora fragariae indicates pathogenicity is determined by transcriptional variation in three key races.</title>
        <authorList>
            <person name="Adams T.M."/>
            <person name="Armitage A.D."/>
            <person name="Sobczyk M.K."/>
            <person name="Bates H.J."/>
            <person name="Dunwell J.M."/>
            <person name="Nellist C.F."/>
            <person name="Harrison R.J."/>
        </authorList>
    </citation>
    <scope>NUCLEOTIDE SEQUENCE [LARGE SCALE GENOMIC DNA]</scope>
    <source>
        <strain evidence="1 2">NOV-77</strain>
    </source>
</reference>
<gene>
    <name evidence="1" type="ORF">PF008_g4700</name>
</gene>
<evidence type="ECO:0000313" key="1">
    <source>
        <dbReference type="EMBL" id="KAE9354057.1"/>
    </source>
</evidence>
<sequence>MSTAFELKVVTLVLRPHASVAALPHLGPLISSFLGPSRCLLLCEACTFGSTALLDWVWHSSCTSVKDTRPSSWSLCNSLRTEPLYSQWQFLEGLKVAAERGDVPMVKWFFDRFSGLEVPSEVATKAAGKGHLPVLQFLLEHDEGRDYQHEQVEVELEEDSWTDSVPVMPESWRGPGNVVRWGGHATREAVRGKHFDAVRWLQLHTPYVNDEVELAGILRVAANGGSVAFAETMLPRGAVVVNYLLDTTESDGVQWLLDNKYIKRFQSKSASTFPTLAREGNLDLMQQVARLHDKKRLTRDWIDKWEWAMEIAARRGDLSMVKWMVEHRTGREVLKRVKDNNVFVMTDMPRSAAEGGHIGVLENLFERGWEDEYASTLESAAAGGHLESEGCTPEALKYAIGNGHLRVAYWLRSLERYPFNKFPENNRLWHYPANSFDVVLFLQANYPQFFTPEFARGTKSDIARENTRQSDLLVVQWLDEKYPGAPTERGQGVFWPLM</sequence>
<dbReference type="PANTHER" id="PTHR46586">
    <property type="entry name" value="ANKYRIN REPEAT-CONTAINING PROTEIN"/>
    <property type="match status" value="1"/>
</dbReference>
<dbReference type="Gene3D" id="1.25.40.20">
    <property type="entry name" value="Ankyrin repeat-containing domain"/>
    <property type="match status" value="1"/>
</dbReference>
<dbReference type="InterPro" id="IPR052050">
    <property type="entry name" value="SecEffector_AnkRepeat"/>
</dbReference>